<name>A0ABT9EBE7_9PROT</name>
<evidence type="ECO:0000313" key="2">
    <source>
        <dbReference type="EMBL" id="MDO9713526.1"/>
    </source>
</evidence>
<evidence type="ECO:0000313" key="3">
    <source>
        <dbReference type="Proteomes" id="UP001243009"/>
    </source>
</evidence>
<dbReference type="Proteomes" id="UP001243009">
    <property type="component" value="Unassembled WGS sequence"/>
</dbReference>
<feature type="region of interest" description="Disordered" evidence="1">
    <location>
        <begin position="1"/>
        <end position="20"/>
    </location>
</feature>
<keyword evidence="3" id="KW-1185">Reference proteome</keyword>
<proteinExistence type="predicted"/>
<gene>
    <name evidence="2" type="ORF">Q7A36_34715</name>
</gene>
<reference evidence="2 3" key="1">
    <citation type="submission" date="2023-08" db="EMBL/GenBank/DDBJ databases">
        <title>The draft genome sequence of Paracraurococcus sp. LOR1-02.</title>
        <authorList>
            <person name="Kingkaew E."/>
            <person name="Tanasupawat S."/>
        </authorList>
    </citation>
    <scope>NUCLEOTIDE SEQUENCE [LARGE SCALE GENOMIC DNA]</scope>
    <source>
        <strain evidence="2 3">LOR1-02</strain>
    </source>
</reference>
<sequence length="132" mass="14101">MVEVVHVRRPGATPAGTARPAAWSVRAETWPEGFRAKIPAPTLPTSGKAVTPEPAAPTVHVMPMWEPTPRPPSPEADPPDVPRATATGTRRRRAAPPRAEPALRHERTFADLFGEEEGANCVRCGYLIAAGA</sequence>
<feature type="compositionally biased region" description="Pro residues" evidence="1">
    <location>
        <begin position="66"/>
        <end position="81"/>
    </location>
</feature>
<protein>
    <submittedName>
        <fullName evidence="2">Uncharacterized protein</fullName>
    </submittedName>
</protein>
<organism evidence="2 3">
    <name type="scientific">Paracraurococcus lichenis</name>
    <dbReference type="NCBI Taxonomy" id="3064888"/>
    <lineage>
        <taxon>Bacteria</taxon>
        <taxon>Pseudomonadati</taxon>
        <taxon>Pseudomonadota</taxon>
        <taxon>Alphaproteobacteria</taxon>
        <taxon>Acetobacterales</taxon>
        <taxon>Roseomonadaceae</taxon>
        <taxon>Paracraurococcus</taxon>
    </lineage>
</organism>
<feature type="region of interest" description="Disordered" evidence="1">
    <location>
        <begin position="36"/>
        <end position="104"/>
    </location>
</feature>
<dbReference type="EMBL" id="JAUTWS010000097">
    <property type="protein sequence ID" value="MDO9713526.1"/>
    <property type="molecule type" value="Genomic_DNA"/>
</dbReference>
<evidence type="ECO:0000256" key="1">
    <source>
        <dbReference type="SAM" id="MobiDB-lite"/>
    </source>
</evidence>
<dbReference type="RefSeq" id="WP_305108383.1">
    <property type="nucleotide sequence ID" value="NZ_JAUTWS010000097.1"/>
</dbReference>
<comment type="caution">
    <text evidence="2">The sequence shown here is derived from an EMBL/GenBank/DDBJ whole genome shotgun (WGS) entry which is preliminary data.</text>
</comment>
<feature type="compositionally biased region" description="Low complexity" evidence="1">
    <location>
        <begin position="10"/>
        <end position="20"/>
    </location>
</feature>
<accession>A0ABT9EBE7</accession>